<dbReference type="PRINTS" id="PR00689">
    <property type="entry name" value="ACOABINDINGP"/>
</dbReference>
<proteinExistence type="predicted"/>
<dbReference type="Pfam" id="PF00887">
    <property type="entry name" value="ACBP"/>
    <property type="match status" value="1"/>
</dbReference>
<dbReference type="PROSITE" id="PS51228">
    <property type="entry name" value="ACB_2"/>
    <property type="match status" value="1"/>
</dbReference>
<evidence type="ECO:0000313" key="3">
    <source>
        <dbReference type="EMBL" id="MBJ8340442.1"/>
    </source>
</evidence>
<evidence type="ECO:0000313" key="4">
    <source>
        <dbReference type="Proteomes" id="UP000655868"/>
    </source>
</evidence>
<dbReference type="AlphaFoldDB" id="A0A934U4K1"/>
<dbReference type="Gene3D" id="1.20.80.10">
    <property type="match status" value="1"/>
</dbReference>
<dbReference type="InterPro" id="IPR014352">
    <property type="entry name" value="FERM/acyl-CoA-bd_prot_sf"/>
</dbReference>
<dbReference type="RefSeq" id="WP_199705246.1">
    <property type="nucleotide sequence ID" value="NZ_JAEMNV010000004.1"/>
</dbReference>
<evidence type="ECO:0000259" key="2">
    <source>
        <dbReference type="PROSITE" id="PS51228"/>
    </source>
</evidence>
<keyword evidence="4" id="KW-1185">Reference proteome</keyword>
<reference evidence="3" key="1">
    <citation type="submission" date="2020-12" db="EMBL/GenBank/DDBJ databases">
        <title>Antrihabitans popcorni sp. nov. and Antrihabitans auranticaus sp. nov., isolated from a larva cave.</title>
        <authorList>
            <person name="Lee S.D."/>
            <person name="Kim I.S."/>
        </authorList>
    </citation>
    <scope>NUCLEOTIDE SEQUENCE</scope>
    <source>
        <strain evidence="3">YC3-6</strain>
    </source>
</reference>
<name>A0A934U4K1_9NOCA</name>
<comment type="caution">
    <text evidence="3">The sequence shown here is derived from an EMBL/GenBank/DDBJ whole genome shotgun (WGS) entry which is preliminary data.</text>
</comment>
<dbReference type="InterPro" id="IPR000582">
    <property type="entry name" value="Acyl-CoA-binding_protein"/>
</dbReference>
<dbReference type="EMBL" id="JAEMNV010000004">
    <property type="protein sequence ID" value="MBJ8340442.1"/>
    <property type="molecule type" value="Genomic_DNA"/>
</dbReference>
<dbReference type="GO" id="GO:0000062">
    <property type="term" value="F:fatty-acyl-CoA binding"/>
    <property type="evidence" value="ECO:0007669"/>
    <property type="project" value="InterPro"/>
</dbReference>
<dbReference type="SUPFAM" id="SSF47027">
    <property type="entry name" value="Acyl-CoA binding protein"/>
    <property type="match status" value="1"/>
</dbReference>
<evidence type="ECO:0000256" key="1">
    <source>
        <dbReference type="ARBA" id="ARBA00023121"/>
    </source>
</evidence>
<gene>
    <name evidence="3" type="ORF">JGU71_16235</name>
</gene>
<dbReference type="PANTHER" id="PTHR23310:SF62">
    <property type="entry name" value="ACYL-COA BINDING PROTEIN 1, ISOFORM A"/>
    <property type="match status" value="1"/>
</dbReference>
<dbReference type="GO" id="GO:0006631">
    <property type="term" value="P:fatty acid metabolic process"/>
    <property type="evidence" value="ECO:0007669"/>
    <property type="project" value="TreeGrafter"/>
</dbReference>
<organism evidence="3 4">
    <name type="scientific">Antrihabitans stalagmiti</name>
    <dbReference type="NCBI Taxonomy" id="2799499"/>
    <lineage>
        <taxon>Bacteria</taxon>
        <taxon>Bacillati</taxon>
        <taxon>Actinomycetota</taxon>
        <taxon>Actinomycetes</taxon>
        <taxon>Mycobacteriales</taxon>
        <taxon>Nocardiaceae</taxon>
        <taxon>Antrihabitans</taxon>
    </lineage>
</organism>
<dbReference type="InterPro" id="IPR035984">
    <property type="entry name" value="Acyl-CoA-binding_sf"/>
</dbReference>
<dbReference type="PANTHER" id="PTHR23310">
    <property type="entry name" value="ACYL-COA-BINDING PROTEIN, ACBP"/>
    <property type="match status" value="1"/>
</dbReference>
<dbReference type="Proteomes" id="UP000655868">
    <property type="component" value="Unassembled WGS sequence"/>
</dbReference>
<sequence>MSDLDQSFTQAQEDVKKLTSKPSNDDLLSLYSLFKQASKGDVDGKRPGRLDMVNRAKYDAWDKLKGTSTDDAKQRYVDLVTRLLG</sequence>
<dbReference type="PROSITE" id="PS00880">
    <property type="entry name" value="ACB_1"/>
    <property type="match status" value="1"/>
</dbReference>
<keyword evidence="1" id="KW-0446">Lipid-binding</keyword>
<dbReference type="InterPro" id="IPR022408">
    <property type="entry name" value="Acyl-CoA-binding_prot_CS"/>
</dbReference>
<feature type="domain" description="ACB" evidence="2">
    <location>
        <begin position="4"/>
        <end position="85"/>
    </location>
</feature>
<accession>A0A934U4K1</accession>
<protein>
    <submittedName>
        <fullName evidence="3">Acyl-CoA-binding protein</fullName>
    </submittedName>
</protein>